<gene>
    <name evidence="4" type="ORF">ENO36_01015</name>
</gene>
<evidence type="ECO:0000313" key="4">
    <source>
        <dbReference type="EMBL" id="HEU97425.1"/>
    </source>
</evidence>
<dbReference type="SUPFAM" id="SSF56003">
    <property type="entry name" value="Molybdenum cofactor-binding domain"/>
    <property type="match status" value="1"/>
</dbReference>
<evidence type="ECO:0000256" key="1">
    <source>
        <dbReference type="ARBA" id="ARBA00022505"/>
    </source>
</evidence>
<evidence type="ECO:0000259" key="3">
    <source>
        <dbReference type="SMART" id="SM01008"/>
    </source>
</evidence>
<keyword evidence="1" id="KW-0500">Molybdenum</keyword>
<feature type="domain" description="Aldehyde oxidase/xanthine dehydrogenase a/b hammerhead" evidence="3">
    <location>
        <begin position="22"/>
        <end position="126"/>
    </location>
</feature>
<sequence>MQEEKYLYIRKPIPRRDIDKLTGEAQFIADIEIPGALWMKLVGSPYPHARILEIDTSEAEKVPGVEAVLTGKDFPFKIGHHIRDRDVLARDRALYVGHPVAAVIAETLEAAEKAAELVRVKYEPLPYVLDPLEAMKPDAPLLHPNLGEYEHLPFLYPVPGTNIAHKFKLRKGSIKDGEREADVVVEEEYRLPMLHHSYLEPWGAAARVRSDGTIEIWTSSQGPFAVRTQLAHSLHIPESRIVVHYLYVGGGFGGKSDLFLEYLPVLASMKLNGRPVKLILNREESFYYGFHRAEYILRLKTGARKSDGKIVFHKGEYIYGTGHAADLGSLLGNTIGWLATGPYDIPNVWIDSYTVYTNKPTTTAFRNYTHTELWFAFEQQMDILAERLGMDPVEFRLRNLIKPGASTLPTGQQISEDWGDPEGVLKRAAELIEWGKEPEQPREPWKRRAKAIVMAPKGPSMPPNITTSAIVKMNEDGSVDLLTGVAEIGQGTLNSLAMMVAEELQIPLEKVRVYGIDRDTSNTPYDWETCASRATFAIGQAVLKAVDDLKQQIKQLASQILRVDPSSIEIRDGKAVVKGEPWKALKLEEVAMGYTFPDGHAIHGQLIGRGSWVPRRTTGLDEEGRGHPLEFVTYSAQAVEIEVDILSGRIDILKAVAVADTPFINKILALGQAYGGALMGINVALREEIKFDENGKILNPGFTDYKIARAGDIPKSIIVEFLSTKLLHDAPYGAKGIGEVFLGGWPAAIANALYRAIGVRIKRAPLSPERVVEEIKKQKPDLLENIVKKLGGE</sequence>
<name>A0A7C2UQC2_9CREN</name>
<dbReference type="Pfam" id="PF02738">
    <property type="entry name" value="MoCoBD_1"/>
    <property type="match status" value="1"/>
</dbReference>
<dbReference type="PANTHER" id="PTHR11908">
    <property type="entry name" value="XANTHINE DEHYDROGENASE"/>
    <property type="match status" value="1"/>
</dbReference>
<dbReference type="GO" id="GO:0016491">
    <property type="term" value="F:oxidoreductase activity"/>
    <property type="evidence" value="ECO:0007669"/>
    <property type="project" value="UniProtKB-KW"/>
</dbReference>
<dbReference type="Gene3D" id="3.90.1170.50">
    <property type="entry name" value="Aldehyde oxidase/xanthine dehydrogenase, a/b hammerhead"/>
    <property type="match status" value="1"/>
</dbReference>
<dbReference type="InterPro" id="IPR036856">
    <property type="entry name" value="Ald_Oxase/Xan_DH_a/b_sf"/>
</dbReference>
<dbReference type="GO" id="GO:0005506">
    <property type="term" value="F:iron ion binding"/>
    <property type="evidence" value="ECO:0007669"/>
    <property type="project" value="InterPro"/>
</dbReference>
<dbReference type="Gene3D" id="3.30.365.10">
    <property type="entry name" value="Aldehyde oxidase/xanthine dehydrogenase, molybdopterin binding domain"/>
    <property type="match status" value="4"/>
</dbReference>
<dbReference type="Pfam" id="PF01315">
    <property type="entry name" value="Ald_Xan_dh_C"/>
    <property type="match status" value="1"/>
</dbReference>
<organism evidence="4">
    <name type="scientific">Fervidicoccus fontis</name>
    <dbReference type="NCBI Taxonomy" id="683846"/>
    <lineage>
        <taxon>Archaea</taxon>
        <taxon>Thermoproteota</taxon>
        <taxon>Thermoprotei</taxon>
        <taxon>Fervidicoccales</taxon>
        <taxon>Fervidicoccaceae</taxon>
        <taxon>Fervidicoccus</taxon>
    </lineage>
</organism>
<dbReference type="InterPro" id="IPR046867">
    <property type="entry name" value="AldOxase/xan_DH_MoCoBD2"/>
</dbReference>
<reference evidence="4" key="1">
    <citation type="journal article" date="2020" name="mSystems">
        <title>Genome- and Community-Level Interaction Insights into Carbon Utilization and Element Cycling Functions of Hydrothermarchaeota in Hydrothermal Sediment.</title>
        <authorList>
            <person name="Zhou Z."/>
            <person name="Liu Y."/>
            <person name="Xu W."/>
            <person name="Pan J."/>
            <person name="Luo Z.H."/>
            <person name="Li M."/>
        </authorList>
    </citation>
    <scope>NUCLEOTIDE SEQUENCE [LARGE SCALE GENOMIC DNA]</scope>
    <source>
        <strain evidence="4">SpSt-1259</strain>
    </source>
</reference>
<dbReference type="InterPro" id="IPR016208">
    <property type="entry name" value="Ald_Oxase/xanthine_DH-like"/>
</dbReference>
<dbReference type="Proteomes" id="UP000885664">
    <property type="component" value="Unassembled WGS sequence"/>
</dbReference>
<proteinExistence type="predicted"/>
<dbReference type="InterPro" id="IPR000674">
    <property type="entry name" value="Ald_Oxase/Xan_DH_a/b"/>
</dbReference>
<comment type="caution">
    <text evidence="4">The sequence shown here is derived from an EMBL/GenBank/DDBJ whole genome shotgun (WGS) entry which is preliminary data.</text>
</comment>
<keyword evidence="2" id="KW-0560">Oxidoreductase</keyword>
<protein>
    <submittedName>
        <fullName evidence="4">Xanthine dehydrogenase family protein molybdopterin-binding subunit</fullName>
    </submittedName>
</protein>
<dbReference type="PANTHER" id="PTHR11908:SF132">
    <property type="entry name" value="ALDEHYDE OXIDASE 1-RELATED"/>
    <property type="match status" value="1"/>
</dbReference>
<dbReference type="InterPro" id="IPR037165">
    <property type="entry name" value="AldOxase/xan_DH_Mopterin-bd_sf"/>
</dbReference>
<dbReference type="EMBL" id="DSFE01000028">
    <property type="protein sequence ID" value="HEU97425.1"/>
    <property type="molecule type" value="Genomic_DNA"/>
</dbReference>
<dbReference type="InterPro" id="IPR008274">
    <property type="entry name" value="AldOxase/xan_DH_MoCoBD1"/>
</dbReference>
<evidence type="ECO:0000256" key="2">
    <source>
        <dbReference type="ARBA" id="ARBA00023002"/>
    </source>
</evidence>
<dbReference type="AlphaFoldDB" id="A0A7C2UQC2"/>
<dbReference type="Pfam" id="PF20256">
    <property type="entry name" value="MoCoBD_2"/>
    <property type="match status" value="1"/>
</dbReference>
<dbReference type="SUPFAM" id="SSF54665">
    <property type="entry name" value="CO dehydrogenase molybdoprotein N-domain-like"/>
    <property type="match status" value="1"/>
</dbReference>
<dbReference type="SMART" id="SM01008">
    <property type="entry name" value="Ald_Xan_dh_C"/>
    <property type="match status" value="1"/>
</dbReference>
<accession>A0A7C2UQC2</accession>